<reference evidence="1 2" key="2">
    <citation type="journal article" date="2019" name="G3 (Bethesda)">
        <title>Hybrid Assembly of the Genome of the Entomopathogenic Nematode Steinernema carpocapsae Identifies the X-Chromosome.</title>
        <authorList>
            <person name="Serra L."/>
            <person name="Macchietto M."/>
            <person name="Macias-Munoz A."/>
            <person name="McGill C.J."/>
            <person name="Rodriguez I.M."/>
            <person name="Rodriguez B."/>
            <person name="Murad R."/>
            <person name="Mortazavi A."/>
        </authorList>
    </citation>
    <scope>NUCLEOTIDE SEQUENCE [LARGE SCALE GENOMIC DNA]</scope>
    <source>
        <strain evidence="1 2">ALL</strain>
    </source>
</reference>
<name>A0A4U5LZ29_STECR</name>
<organism evidence="1 2">
    <name type="scientific">Steinernema carpocapsae</name>
    <name type="common">Entomopathogenic nematode</name>
    <dbReference type="NCBI Taxonomy" id="34508"/>
    <lineage>
        <taxon>Eukaryota</taxon>
        <taxon>Metazoa</taxon>
        <taxon>Ecdysozoa</taxon>
        <taxon>Nematoda</taxon>
        <taxon>Chromadorea</taxon>
        <taxon>Rhabditida</taxon>
        <taxon>Tylenchina</taxon>
        <taxon>Panagrolaimomorpha</taxon>
        <taxon>Strongyloidoidea</taxon>
        <taxon>Steinernematidae</taxon>
        <taxon>Steinernema</taxon>
    </lineage>
</organism>
<proteinExistence type="predicted"/>
<comment type="caution">
    <text evidence="1">The sequence shown here is derived from an EMBL/GenBank/DDBJ whole genome shotgun (WGS) entry which is preliminary data.</text>
</comment>
<accession>A0A4U5LZ29</accession>
<dbReference type="EMBL" id="AZBU02000011">
    <property type="protein sequence ID" value="TKR61586.1"/>
    <property type="molecule type" value="Genomic_DNA"/>
</dbReference>
<keyword evidence="2" id="KW-1185">Reference proteome</keyword>
<evidence type="ECO:0000313" key="2">
    <source>
        <dbReference type="Proteomes" id="UP000298663"/>
    </source>
</evidence>
<dbReference type="AlphaFoldDB" id="A0A4U5LZ29"/>
<evidence type="ECO:0000313" key="1">
    <source>
        <dbReference type="EMBL" id="TKR61586.1"/>
    </source>
</evidence>
<gene>
    <name evidence="1" type="ORF">L596_028679</name>
</gene>
<protein>
    <submittedName>
        <fullName evidence="1">Uncharacterized protein</fullName>
    </submittedName>
</protein>
<dbReference type="Proteomes" id="UP000298663">
    <property type="component" value="Unassembled WGS sequence"/>
</dbReference>
<sequence>MKSTRFYSGSELSEWTATWIHRFLSVIRCQQKCKVQRRGPSGVDANPVNSVLNLFKRQRSINMRVSYILRFFKSAFVASCLKLNV</sequence>
<reference evidence="1 2" key="1">
    <citation type="journal article" date="2015" name="Genome Biol.">
        <title>Comparative genomics of Steinernema reveals deeply conserved gene regulatory networks.</title>
        <authorList>
            <person name="Dillman A.R."/>
            <person name="Macchietto M."/>
            <person name="Porter C.F."/>
            <person name="Rogers A."/>
            <person name="Williams B."/>
            <person name="Antoshechkin I."/>
            <person name="Lee M.M."/>
            <person name="Goodwin Z."/>
            <person name="Lu X."/>
            <person name="Lewis E.E."/>
            <person name="Goodrich-Blair H."/>
            <person name="Stock S.P."/>
            <person name="Adams B.J."/>
            <person name="Sternberg P.W."/>
            <person name="Mortazavi A."/>
        </authorList>
    </citation>
    <scope>NUCLEOTIDE SEQUENCE [LARGE SCALE GENOMIC DNA]</scope>
    <source>
        <strain evidence="1 2">ALL</strain>
    </source>
</reference>